<feature type="signal peptide" evidence="1">
    <location>
        <begin position="1"/>
        <end position="24"/>
    </location>
</feature>
<dbReference type="RefSeq" id="WP_210044000.1">
    <property type="nucleotide sequence ID" value="NZ_JBHLVU010000001.1"/>
</dbReference>
<dbReference type="InterPro" id="IPR012854">
    <property type="entry name" value="Cu_amine_oxidase-like_N"/>
</dbReference>
<keyword evidence="4" id="KW-1185">Reference proteome</keyword>
<evidence type="ECO:0000313" key="3">
    <source>
        <dbReference type="EMBL" id="MBW7456078.1"/>
    </source>
</evidence>
<proteinExistence type="predicted"/>
<dbReference type="Pfam" id="PF07833">
    <property type="entry name" value="Cu_amine_oxidN1"/>
    <property type="match status" value="1"/>
</dbReference>
<reference evidence="3 4" key="1">
    <citation type="submission" date="2021-07" db="EMBL/GenBank/DDBJ databases">
        <title>Paenibacillus radiodurans sp. nov., isolated from the southeastern edge of Tengger Desert.</title>
        <authorList>
            <person name="Zhang G."/>
        </authorList>
    </citation>
    <scope>NUCLEOTIDE SEQUENCE [LARGE SCALE GENOMIC DNA]</scope>
    <source>
        <strain evidence="3 4">CCM 7311</strain>
    </source>
</reference>
<gene>
    <name evidence="3" type="ORF">K0U00_18785</name>
</gene>
<protein>
    <submittedName>
        <fullName evidence="3">Copper amine oxidase N-terminal domain-containing protein</fullName>
    </submittedName>
</protein>
<evidence type="ECO:0000256" key="1">
    <source>
        <dbReference type="SAM" id="SignalP"/>
    </source>
</evidence>
<dbReference type="Proteomes" id="UP001519887">
    <property type="component" value="Unassembled WGS sequence"/>
</dbReference>
<sequence>MNTKKKVALITMIGLLGVTTAASASGFFYKVSGLLRSDIKVSVNGQATSMKPVIINGQVYLPAKSEASALGYTLNYDSRHRSITINKTDVVAPVKYLRNTGVIVDVKQTADGQYRIEMLGKGDNSWAILYADKDTVIKNSAGKAISAKDLKNGLKIDVQYGPNVAMTFPVESHAAQINVGSQSLIREDVIQAVKHTADGWVVQFGEAKGGTLIPTLTVNSGKETSVLSPDGQAVKWEDVKVGNKVRVYYGPNYTDSKMPEGPLYYMVVLDNHVMDNTNVLTADAIKAYRGMAWHLVKDKSHLTTKQNEAKVELVDAQGSGVLAATDAQKKSLEALQAAGGKLVTVTYNTDQDALLGPVTLAFNFNTKEFIGYFPRR</sequence>
<accession>A0ABS7C585</accession>
<keyword evidence="1" id="KW-0732">Signal</keyword>
<organism evidence="3 4">
    <name type="scientific">Paenibacillus sepulcri</name>
    <dbReference type="NCBI Taxonomy" id="359917"/>
    <lineage>
        <taxon>Bacteria</taxon>
        <taxon>Bacillati</taxon>
        <taxon>Bacillota</taxon>
        <taxon>Bacilli</taxon>
        <taxon>Bacillales</taxon>
        <taxon>Paenibacillaceae</taxon>
        <taxon>Paenibacillus</taxon>
    </lineage>
</organism>
<feature type="chain" id="PRO_5046152260" evidence="1">
    <location>
        <begin position="25"/>
        <end position="376"/>
    </location>
</feature>
<dbReference type="EMBL" id="JAHZIK010000494">
    <property type="protein sequence ID" value="MBW7456078.1"/>
    <property type="molecule type" value="Genomic_DNA"/>
</dbReference>
<comment type="caution">
    <text evidence="3">The sequence shown here is derived from an EMBL/GenBank/DDBJ whole genome shotgun (WGS) entry which is preliminary data.</text>
</comment>
<evidence type="ECO:0000259" key="2">
    <source>
        <dbReference type="Pfam" id="PF07833"/>
    </source>
</evidence>
<evidence type="ECO:0000313" key="4">
    <source>
        <dbReference type="Proteomes" id="UP001519887"/>
    </source>
</evidence>
<name>A0ABS7C585_9BACL</name>
<feature type="domain" description="Copper amine oxidase-like N-terminal" evidence="2">
    <location>
        <begin position="43"/>
        <end position="103"/>
    </location>
</feature>